<evidence type="ECO:0000256" key="4">
    <source>
        <dbReference type="ARBA" id="ARBA00012151"/>
    </source>
</evidence>
<keyword evidence="14" id="KW-1185">Reference proteome</keyword>
<dbReference type="WBParaSite" id="TMUE_2000009089.1">
    <property type="protein sequence ID" value="TMUE_2000009089.1"/>
    <property type="gene ID" value="WBGene00292841"/>
</dbReference>
<reference evidence="15" key="1">
    <citation type="submission" date="2019-12" db="UniProtKB">
        <authorList>
            <consortium name="WormBaseParasite"/>
        </authorList>
    </citation>
    <scope>IDENTIFICATION</scope>
</reference>
<evidence type="ECO:0000256" key="9">
    <source>
        <dbReference type="ARBA" id="ARBA00022989"/>
    </source>
</evidence>
<keyword evidence="5 13" id="KW-0489">Methyltransferase</keyword>
<dbReference type="AlphaFoldDB" id="A0A5S6QPK2"/>
<dbReference type="GO" id="GO:0005789">
    <property type="term" value="C:endoplasmic reticulum membrane"/>
    <property type="evidence" value="ECO:0007669"/>
    <property type="project" value="UniProtKB-SubCell"/>
</dbReference>
<dbReference type="InterPro" id="IPR025770">
    <property type="entry name" value="PPMT_MeTrfase"/>
</dbReference>
<keyword evidence="9" id="KW-1133">Transmembrane helix</keyword>
<sequence length="210" mass="23894">MLLGSVYAMGLYQCTKGHWRQPSSAGLYLCVLSFFHFSEFVSIALFSGKSLSTDSFLLNHSVEYWIAAVSSWIEYVIELHQFPNAKKQPLITYFGFTLVLIGELLRKAAIVNAGDCFTHLVSFHKRPEHQLVTSGIYSFCRHPSYTGWLLWSVGTQILLCNPACTVLYAVVSWKFLAERIRTEEQVLILFFGSKYTKYRAIVPSGIPFVR</sequence>
<evidence type="ECO:0000256" key="2">
    <source>
        <dbReference type="ARBA" id="ARBA00004141"/>
    </source>
</evidence>
<evidence type="ECO:0000313" key="14">
    <source>
        <dbReference type="Proteomes" id="UP000046395"/>
    </source>
</evidence>
<evidence type="ECO:0000256" key="6">
    <source>
        <dbReference type="ARBA" id="ARBA00022679"/>
    </source>
</evidence>
<name>A0A5S6QPK2_TRIMR</name>
<accession>A0A5S6QPK2</accession>
<dbReference type="Proteomes" id="UP000046395">
    <property type="component" value="Unassembled WGS sequence"/>
</dbReference>
<dbReference type="InterPro" id="IPR007269">
    <property type="entry name" value="ICMT_MeTrfase"/>
</dbReference>
<organism evidence="14 15">
    <name type="scientific">Trichuris muris</name>
    <name type="common">Mouse whipworm</name>
    <dbReference type="NCBI Taxonomy" id="70415"/>
    <lineage>
        <taxon>Eukaryota</taxon>
        <taxon>Metazoa</taxon>
        <taxon>Ecdysozoa</taxon>
        <taxon>Nematoda</taxon>
        <taxon>Enoplea</taxon>
        <taxon>Dorylaimia</taxon>
        <taxon>Trichinellida</taxon>
        <taxon>Trichuridae</taxon>
        <taxon>Trichuris</taxon>
    </lineage>
</organism>
<evidence type="ECO:0000256" key="11">
    <source>
        <dbReference type="ARBA" id="ARBA00023572"/>
    </source>
</evidence>
<dbReference type="EC" id="2.1.1.100" evidence="4 13"/>
<evidence type="ECO:0000256" key="5">
    <source>
        <dbReference type="ARBA" id="ARBA00022603"/>
    </source>
</evidence>
<dbReference type="GO" id="GO:0004671">
    <property type="term" value="F:protein C-terminal S-isoprenylcysteine carboxyl O-methyltransferase activity"/>
    <property type="evidence" value="ECO:0007669"/>
    <property type="project" value="UniProtKB-EC"/>
</dbReference>
<keyword evidence="13" id="KW-0256">Endoplasmic reticulum</keyword>
<dbReference type="Pfam" id="PF04140">
    <property type="entry name" value="ICMT"/>
    <property type="match status" value="1"/>
</dbReference>
<comment type="subcellular location">
    <subcellularLocation>
        <location evidence="13">Endoplasmic reticulum membrane</location>
        <topology evidence="13">Multi-pass membrane protein</topology>
    </subcellularLocation>
    <subcellularLocation>
        <location evidence="2">Membrane</location>
        <topology evidence="2">Multi-pass membrane protein</topology>
    </subcellularLocation>
</comment>
<keyword evidence="6" id="KW-0808">Transferase</keyword>
<evidence type="ECO:0000256" key="1">
    <source>
        <dbReference type="ARBA" id="ARBA00001450"/>
    </source>
</evidence>
<evidence type="ECO:0000256" key="3">
    <source>
        <dbReference type="ARBA" id="ARBA00009140"/>
    </source>
</evidence>
<keyword evidence="10" id="KW-0472">Membrane</keyword>
<dbReference type="GO" id="GO:0032259">
    <property type="term" value="P:methylation"/>
    <property type="evidence" value="ECO:0007669"/>
    <property type="project" value="UniProtKB-KW"/>
</dbReference>
<comment type="similarity">
    <text evidence="3 13">Belongs to the class VI-like SAM-binding methyltransferase superfamily. Isoprenylcysteine carboxyl methyltransferase family.</text>
</comment>
<dbReference type="STRING" id="70415.A0A5S6QPK2"/>
<comment type="function">
    <text evidence="11">Catalyzes the post-translational methylation of isoprenylated C-terminal cysteine residues.</text>
</comment>
<evidence type="ECO:0000256" key="10">
    <source>
        <dbReference type="ARBA" id="ARBA00023136"/>
    </source>
</evidence>
<comment type="catalytic activity">
    <reaction evidence="1 13">
        <text>[protein]-C-terminal S-[(2E,6E)-farnesyl]-L-cysteine + S-adenosyl-L-methionine = [protein]-C-terminal S-[(2E,6E)-farnesyl]-L-cysteine methyl ester + S-adenosyl-L-homocysteine</text>
        <dbReference type="Rhea" id="RHEA:21672"/>
        <dbReference type="Rhea" id="RHEA-COMP:12125"/>
        <dbReference type="Rhea" id="RHEA-COMP:12126"/>
        <dbReference type="ChEBI" id="CHEBI:57856"/>
        <dbReference type="ChEBI" id="CHEBI:59789"/>
        <dbReference type="ChEBI" id="CHEBI:90510"/>
        <dbReference type="ChEBI" id="CHEBI:90511"/>
        <dbReference type="EC" id="2.1.1.100"/>
    </reaction>
</comment>
<evidence type="ECO:0000256" key="7">
    <source>
        <dbReference type="ARBA" id="ARBA00022691"/>
    </source>
</evidence>
<proteinExistence type="inferred from homology"/>
<dbReference type="PANTHER" id="PTHR12714:SF9">
    <property type="entry name" value="PROTEIN-S-ISOPRENYLCYSTEINE O-METHYLTRANSFERASE"/>
    <property type="match status" value="1"/>
</dbReference>
<dbReference type="Gene3D" id="1.20.120.1630">
    <property type="match status" value="1"/>
</dbReference>
<protein>
    <recommendedName>
        <fullName evidence="12 13">Protein-S-isoprenylcysteine O-methyltransferase</fullName>
        <ecNumber evidence="4 13">2.1.1.100</ecNumber>
    </recommendedName>
</protein>
<evidence type="ECO:0000256" key="12">
    <source>
        <dbReference type="ARBA" id="ARBA00023656"/>
    </source>
</evidence>
<keyword evidence="7 13" id="KW-0949">S-adenosyl-L-methionine</keyword>
<evidence type="ECO:0000256" key="8">
    <source>
        <dbReference type="ARBA" id="ARBA00022692"/>
    </source>
</evidence>
<evidence type="ECO:0000256" key="13">
    <source>
        <dbReference type="RuleBase" id="RU362022"/>
    </source>
</evidence>
<keyword evidence="8" id="KW-0812">Transmembrane</keyword>
<dbReference type="PANTHER" id="PTHR12714">
    <property type="entry name" value="PROTEIN-S ISOPRENYLCYSTEINE O-METHYLTRANSFERASE"/>
    <property type="match status" value="1"/>
</dbReference>
<evidence type="ECO:0000313" key="15">
    <source>
        <dbReference type="WBParaSite" id="TMUE_2000009089.1"/>
    </source>
</evidence>
<dbReference type="PROSITE" id="PS51564">
    <property type="entry name" value="SAM_ICMT"/>
    <property type="match status" value="1"/>
</dbReference>